<protein>
    <recommendedName>
        <fullName evidence="2">Transcriptional coactivator p15 (PC4) C-terminal domain-containing protein</fullName>
    </recommendedName>
</protein>
<dbReference type="Gene3D" id="2.30.31.10">
    <property type="entry name" value="Transcriptional Coactivator Pc4, Chain A"/>
    <property type="match status" value="1"/>
</dbReference>
<evidence type="ECO:0008006" key="2">
    <source>
        <dbReference type="Google" id="ProtNLM"/>
    </source>
</evidence>
<accession>A0A679J0C2</accession>
<proteinExistence type="predicted"/>
<name>A0A679J0C2_9HYPH</name>
<dbReference type="InterPro" id="IPR009044">
    <property type="entry name" value="ssDNA-bd_transcriptional_reg"/>
</dbReference>
<sequence length="77" mass="8456">MSDLRTIAVLKKNNTQEIRVSVSIQDGYALVDMRVFAAPRRGGEGEPHPTPAGICLSRAKLPELIRALQAAEREVSR</sequence>
<dbReference type="AlphaFoldDB" id="A0A679J0C2"/>
<dbReference type="EMBL" id="LR743504">
    <property type="protein sequence ID" value="CAA2101990.1"/>
    <property type="molecule type" value="Genomic_DNA"/>
</dbReference>
<reference evidence="1" key="1">
    <citation type="submission" date="2019-12" db="EMBL/GenBank/DDBJ databases">
        <authorList>
            <person name="Cremers G."/>
        </authorList>
    </citation>
    <scope>NUCLEOTIDE SEQUENCE</scope>
    <source>
        <strain evidence="1">Mbul1</strain>
    </source>
</reference>
<evidence type="ECO:0000313" key="1">
    <source>
        <dbReference type="EMBL" id="CAA2101990.1"/>
    </source>
</evidence>
<dbReference type="SUPFAM" id="SSF54447">
    <property type="entry name" value="ssDNA-binding transcriptional regulator domain"/>
    <property type="match status" value="1"/>
</dbReference>
<gene>
    <name evidence="1" type="ORF">MBUL_01458</name>
</gene>
<dbReference type="GO" id="GO:0003677">
    <property type="term" value="F:DNA binding"/>
    <property type="evidence" value="ECO:0007669"/>
    <property type="project" value="InterPro"/>
</dbReference>
<organism evidence="1">
    <name type="scientific">Methylobacterium bullatum</name>
    <dbReference type="NCBI Taxonomy" id="570505"/>
    <lineage>
        <taxon>Bacteria</taxon>
        <taxon>Pseudomonadati</taxon>
        <taxon>Pseudomonadota</taxon>
        <taxon>Alphaproteobacteria</taxon>
        <taxon>Hyphomicrobiales</taxon>
        <taxon>Methylobacteriaceae</taxon>
        <taxon>Methylobacterium</taxon>
    </lineage>
</organism>
<dbReference type="GO" id="GO:0006355">
    <property type="term" value="P:regulation of DNA-templated transcription"/>
    <property type="evidence" value="ECO:0007669"/>
    <property type="project" value="InterPro"/>
</dbReference>